<keyword evidence="4" id="KW-1185">Reference proteome</keyword>
<gene>
    <name evidence="3" type="ORF">MCOR_22768</name>
</gene>
<dbReference type="OrthoDB" id="6355129at2759"/>
<dbReference type="Gene3D" id="2.60.40.60">
    <property type="entry name" value="Cadherins"/>
    <property type="match status" value="1"/>
</dbReference>
<evidence type="ECO:0000256" key="1">
    <source>
        <dbReference type="SAM" id="SignalP"/>
    </source>
</evidence>
<protein>
    <recommendedName>
        <fullName evidence="2">F5/8 type C domain-containing protein</fullName>
    </recommendedName>
</protein>
<dbReference type="SUPFAM" id="SSF49785">
    <property type="entry name" value="Galactose-binding domain-like"/>
    <property type="match status" value="1"/>
</dbReference>
<dbReference type="Pfam" id="PF00754">
    <property type="entry name" value="F5_F8_type_C"/>
    <property type="match status" value="1"/>
</dbReference>
<evidence type="ECO:0000259" key="2">
    <source>
        <dbReference type="PROSITE" id="PS50022"/>
    </source>
</evidence>
<feature type="chain" id="PRO_5027028302" description="F5/8 type C domain-containing protein" evidence="1">
    <location>
        <begin position="25"/>
        <end position="1837"/>
    </location>
</feature>
<dbReference type="Proteomes" id="UP000507470">
    <property type="component" value="Unassembled WGS sequence"/>
</dbReference>
<accession>A0A6J8BXB4</accession>
<evidence type="ECO:0000313" key="4">
    <source>
        <dbReference type="Proteomes" id="UP000507470"/>
    </source>
</evidence>
<evidence type="ECO:0000313" key="3">
    <source>
        <dbReference type="EMBL" id="CAC5387444.1"/>
    </source>
</evidence>
<feature type="domain" description="F5/8 type C" evidence="2">
    <location>
        <begin position="1520"/>
        <end position="1666"/>
    </location>
</feature>
<dbReference type="PROSITE" id="PS50022">
    <property type="entry name" value="FA58C_3"/>
    <property type="match status" value="1"/>
</dbReference>
<dbReference type="InterPro" id="IPR008979">
    <property type="entry name" value="Galactose-bd-like_sf"/>
</dbReference>
<dbReference type="Gene3D" id="2.60.120.260">
    <property type="entry name" value="Galactose-binding domain-like"/>
    <property type="match status" value="1"/>
</dbReference>
<proteinExistence type="predicted"/>
<keyword evidence="1" id="KW-0732">Signal</keyword>
<name>A0A6J8BXB4_MYTCO</name>
<reference evidence="3 4" key="1">
    <citation type="submission" date="2020-06" db="EMBL/GenBank/DDBJ databases">
        <authorList>
            <person name="Li R."/>
            <person name="Bekaert M."/>
        </authorList>
    </citation>
    <scope>NUCLEOTIDE SEQUENCE [LARGE SCALE GENOMIC DNA]</scope>
    <source>
        <strain evidence="4">wild</strain>
    </source>
</reference>
<sequence length="1837" mass="200066">MNNQIIYFHWISLTFSVLCFLSKGEVLKKPVGVRLPCRNGIPDQFGTCTCLPCWAGENCDVQVNNYAPEFTQYTYEVSISSLENDDITLFQPEVIDKDRIETCGDNNEQSCPCADLFFSIQNENDGLFTINSKDGSISLSKGSTLQNGQDYRLDLSVRNVLDKGESKTGKAIVILKTNTDWWADPINSLVEPRNNGYSHHIVKRAAPMAPQNVTFVLSKVSPYDTTTDLYIGSRVKFRLEISFPEPSTDMLVELFTPDNDTTVMILCDIEVTKGSGLAITGSTDVTMESKTAGSVLHDRAIINLGTVTVNSCNTLDECTLVITYEAVMVDDTVQNGSIYWVSAGAEYNNANEVWVGQASFATITDILAITETPTFNFTGPPTFPIGSAAMFEVEMYLPYPSTALKFDSFSPVNTSSVVSICSAKVKSIGDNFKCGLDESAISKTMYQDSNGLGNNIAHLDIGTVINKASRDVSQDTVSSTIIVEFVAHMYKDVSFVGQDYWMGAAFEMGSTQIWAAQLKITGAAAIDPSGMSVPVLTAVLSPDNNVKVDVPKVFYLDMLVPEGSTSTYILTVQTPIDNNLPKFQLCKISIKRVGGNMPCVIPDDNTVSYESTVGATHADKGTLSLGSISDLPISPGNTTENTITFEIIVTPLQHTAMTTSSSHDVTMTITYGSGATVSATSQFIVQSTSAAADISNTTVPSFNMTYADGQEEVNVGVATKVYYDITTNRDVTYPLMNIEAIMPLGNTTAKLSICRARMTSVGKNLPCVAPEWINTLFTYSSRFSDDRNDRAILNIPKVCNKEDVNNADEDLMRLEFDIRVEDHEGLVDGAKEWISAGNMYSSTKIWVGQLAIILKTPVTISPNTAPYISLNRNSTFSTVPIGMPIIYSLLIKIHPGESVDLIMDVKSTNPGLSICGLRLKEVGDNFPCVKRTIEPTYTAFSNNGGNTQASLNMSIVTNTGTTTVASNDYFDSNALIFEVIVKLSSDTTLVADTQQFPFTVDVTTSTGGVATALSGNIQATYNTSGFDSTVTQSGSFAFSVGELSGNDTDDSVAKGEGKRFIVDLILPETNTQKISVSFITPVLTSGQFEICDAAVIVVGSHFPCIDKTRIFPTFQSRPGSMYNDIVTIDLGYVCSSAVNVGVDNHNKIQIEAVARVLPDASLNDGDGVYFHVTVNTNDAQIYVAQMNLTVTDTFVEKQSPTLFNNDTILMVNTTSPTTMTVGEVVTFPLVMNIPAMSVSNVIVDVSLPINGTAVAIVKDIRLISTGKNIKCLYENITKNVVFHPVYNSSLDNCQNDKGYIDFGIVTNAGLSYRRDNAESNDNAVNVEIDIILSDNEITDNGAGFKFSFGAKLGSYIFIVDHDITVTRTGSEYPILKVEAVVNGTLSTSTNVVVEATLQHDVNSTALATNASVLFYIPPYMIHTNVVVNTSAYSSSYENGVVIIEFDNVLFCDVISIELTLAPNTSLTVPEDVTTDTTVVSYQAGTYVFPRAGSSFTVDDFFTTEIQQVNFTISVIRSDVCDGSLGMEDGRIDDCQILSSVEDDPARPSFHGRVNGTSAWSPFKRGKLFDNLRFFQVYFGNKTKVTKLLVQHKSGFTHYPTKLTLTYSDDGYAWQNGEIVSIVVPFSETIVYPTRLVDARYIRIYITEDNSNGVPPDLAVKFGLFGCHTTADAPTDICSVAPKRSHPTDFYERSFGVGNGKVIVCDVNPKVKDSPSMCHSSTTGSEWTRLSSILASVIGYDSEDNKWFGYGIDKSTTLMSIDGGQTWQSASRETYLTSRDKTSFQFTKRVPWLTTNLDNPSAPHSDYQISGWGATYNGMMQGSLGVWTAKLEWEQCCV</sequence>
<organism evidence="3 4">
    <name type="scientific">Mytilus coruscus</name>
    <name type="common">Sea mussel</name>
    <dbReference type="NCBI Taxonomy" id="42192"/>
    <lineage>
        <taxon>Eukaryota</taxon>
        <taxon>Metazoa</taxon>
        <taxon>Spiralia</taxon>
        <taxon>Lophotrochozoa</taxon>
        <taxon>Mollusca</taxon>
        <taxon>Bivalvia</taxon>
        <taxon>Autobranchia</taxon>
        <taxon>Pteriomorphia</taxon>
        <taxon>Mytilida</taxon>
        <taxon>Mytiloidea</taxon>
        <taxon>Mytilidae</taxon>
        <taxon>Mytilinae</taxon>
        <taxon>Mytilus</taxon>
    </lineage>
</organism>
<dbReference type="InterPro" id="IPR000421">
    <property type="entry name" value="FA58C"/>
</dbReference>
<dbReference type="EMBL" id="CACVKT020004001">
    <property type="protein sequence ID" value="CAC5387444.1"/>
    <property type="molecule type" value="Genomic_DNA"/>
</dbReference>
<feature type="signal peptide" evidence="1">
    <location>
        <begin position="1"/>
        <end position="24"/>
    </location>
</feature>